<feature type="transmembrane region" description="Helical" evidence="7">
    <location>
        <begin position="21"/>
        <end position="41"/>
    </location>
</feature>
<dbReference type="InterPro" id="IPR018499">
    <property type="entry name" value="Tetraspanin/Peripherin"/>
</dbReference>
<keyword evidence="5 7" id="KW-0472">Membrane</keyword>
<feature type="disulfide bond" evidence="6">
    <location>
        <begin position="147"/>
        <end position="176"/>
    </location>
</feature>
<evidence type="ECO:0000256" key="7">
    <source>
        <dbReference type="RuleBase" id="RU361218"/>
    </source>
</evidence>
<comment type="similarity">
    <text evidence="2 7">Belongs to the tetraspanin (TM4SF) family.</text>
</comment>
<keyword evidence="4 7" id="KW-1133">Transmembrane helix</keyword>
<dbReference type="GO" id="GO:0005886">
    <property type="term" value="C:plasma membrane"/>
    <property type="evidence" value="ECO:0007669"/>
    <property type="project" value="TreeGrafter"/>
</dbReference>
<dbReference type="PANTHER" id="PTHR19282:SF544">
    <property type="entry name" value="TETRASPANIN"/>
    <property type="match status" value="1"/>
</dbReference>
<evidence type="ECO:0000256" key="6">
    <source>
        <dbReference type="PIRSR" id="PIRSR002419-1"/>
    </source>
</evidence>
<reference evidence="8 9" key="1">
    <citation type="journal article" date="2019" name="Gigascience">
        <title>Whole-genome sequence of the oriental lung fluke Paragonimus westermani.</title>
        <authorList>
            <person name="Oey H."/>
            <person name="Zakrzewski M."/>
            <person name="Narain K."/>
            <person name="Devi K.R."/>
            <person name="Agatsuma T."/>
            <person name="Nawaratna S."/>
            <person name="Gobert G.N."/>
            <person name="Jones M.K."/>
            <person name="Ragan M.A."/>
            <person name="McManus D.P."/>
            <person name="Krause L."/>
        </authorList>
    </citation>
    <scope>NUCLEOTIDE SEQUENCE [LARGE SCALE GENOMIC DNA]</scope>
    <source>
        <strain evidence="8 9">IND2009</strain>
    </source>
</reference>
<evidence type="ECO:0000256" key="4">
    <source>
        <dbReference type="ARBA" id="ARBA00022989"/>
    </source>
</evidence>
<dbReference type="PIRSF" id="PIRSF002419">
    <property type="entry name" value="Tetraspanin"/>
    <property type="match status" value="1"/>
</dbReference>
<evidence type="ECO:0000256" key="1">
    <source>
        <dbReference type="ARBA" id="ARBA00004141"/>
    </source>
</evidence>
<dbReference type="Gene3D" id="1.10.1450.10">
    <property type="entry name" value="Tetraspanin"/>
    <property type="match status" value="1"/>
</dbReference>
<dbReference type="Pfam" id="PF00335">
    <property type="entry name" value="Tetraspanin"/>
    <property type="match status" value="1"/>
</dbReference>
<dbReference type="InterPro" id="IPR000301">
    <property type="entry name" value="Tetraspanin_animals"/>
</dbReference>
<feature type="transmembrane region" description="Helical" evidence="7">
    <location>
        <begin position="53"/>
        <end position="78"/>
    </location>
</feature>
<feature type="transmembrane region" description="Helical" evidence="7">
    <location>
        <begin position="211"/>
        <end position="234"/>
    </location>
</feature>
<comment type="caution">
    <text evidence="8">The sequence shown here is derived from an EMBL/GenBank/DDBJ whole genome shotgun (WGS) entry which is preliminary data.</text>
</comment>
<evidence type="ECO:0000313" key="8">
    <source>
        <dbReference type="EMBL" id="KAA3680606.1"/>
    </source>
</evidence>
<gene>
    <name evidence="8" type="ORF">DEA37_0008123</name>
</gene>
<feature type="transmembrane region" description="Helical" evidence="7">
    <location>
        <begin position="85"/>
        <end position="108"/>
    </location>
</feature>
<proteinExistence type="inferred from homology"/>
<comment type="subcellular location">
    <subcellularLocation>
        <location evidence="1 7">Membrane</location>
        <topology evidence="1 7">Multi-pass membrane protein</topology>
    </subcellularLocation>
</comment>
<accession>A0A5J4NYA6</accession>
<keyword evidence="6" id="KW-1015">Disulfide bond</keyword>
<protein>
    <recommendedName>
        <fullName evidence="7">Tetraspanin</fullName>
    </recommendedName>
</protein>
<keyword evidence="9" id="KW-1185">Reference proteome</keyword>
<dbReference type="PANTHER" id="PTHR19282">
    <property type="entry name" value="TETRASPANIN"/>
    <property type="match status" value="1"/>
</dbReference>
<sequence length="243" mass="26247">MGYNHGCMINSMRAFLLIYNTLLLLIGIGLVAGGAIMITQYNGYVKVIGPDLSVIPILLCVVGGVIIILSVLGIVGAAITHSFMLVCYSGILVLLMLGEVALCVASFVGQERVQREASVQIVRAMSNYVNERGTRFGIDMIQQKFNCCGIVDHRDWGHVFALPIVPRSCCINQTHCHRSYNFTNMNTIPPGIRNTGCLKALSLWAESNVGAVTAALVSACVLQLLGILFGFILAHHLKSVLPT</sequence>
<dbReference type="AlphaFoldDB" id="A0A5J4NYA6"/>
<name>A0A5J4NYA6_9TREM</name>
<organism evidence="8 9">
    <name type="scientific">Paragonimus westermani</name>
    <dbReference type="NCBI Taxonomy" id="34504"/>
    <lineage>
        <taxon>Eukaryota</taxon>
        <taxon>Metazoa</taxon>
        <taxon>Spiralia</taxon>
        <taxon>Lophotrochozoa</taxon>
        <taxon>Platyhelminthes</taxon>
        <taxon>Trematoda</taxon>
        <taxon>Digenea</taxon>
        <taxon>Plagiorchiida</taxon>
        <taxon>Troglotremata</taxon>
        <taxon>Troglotrematidae</taxon>
        <taxon>Paragonimus</taxon>
    </lineage>
</organism>
<evidence type="ECO:0000256" key="2">
    <source>
        <dbReference type="ARBA" id="ARBA00006840"/>
    </source>
</evidence>
<dbReference type="InterPro" id="IPR008952">
    <property type="entry name" value="Tetraspanin_EC2_sf"/>
</dbReference>
<evidence type="ECO:0000256" key="3">
    <source>
        <dbReference type="ARBA" id="ARBA00022692"/>
    </source>
</evidence>
<evidence type="ECO:0000313" key="9">
    <source>
        <dbReference type="Proteomes" id="UP000324629"/>
    </source>
</evidence>
<evidence type="ECO:0000256" key="5">
    <source>
        <dbReference type="ARBA" id="ARBA00023136"/>
    </source>
</evidence>
<dbReference type="SUPFAM" id="SSF48652">
    <property type="entry name" value="Tetraspanin"/>
    <property type="match status" value="1"/>
</dbReference>
<keyword evidence="3 7" id="KW-0812">Transmembrane</keyword>
<dbReference type="Proteomes" id="UP000324629">
    <property type="component" value="Unassembled WGS sequence"/>
</dbReference>
<dbReference type="EMBL" id="QNGE01000400">
    <property type="protein sequence ID" value="KAA3680606.1"/>
    <property type="molecule type" value="Genomic_DNA"/>
</dbReference>
<dbReference type="PRINTS" id="PR00259">
    <property type="entry name" value="TMFOUR"/>
</dbReference>